<dbReference type="PROSITE" id="PS52035">
    <property type="entry name" value="PEPTIDASE_M14"/>
    <property type="match status" value="1"/>
</dbReference>
<evidence type="ECO:0000256" key="9">
    <source>
        <dbReference type="SAM" id="SignalP"/>
    </source>
</evidence>
<dbReference type="PANTHER" id="PTHR11705">
    <property type="entry name" value="PROTEASE FAMILY M14 CARBOXYPEPTIDASE A,B"/>
    <property type="match status" value="1"/>
</dbReference>
<keyword evidence="12" id="KW-1185">Reference proteome</keyword>
<keyword evidence="9" id="KW-0732">Signal</keyword>
<keyword evidence="4" id="KW-0479">Metal-binding</keyword>
<feature type="domain" description="Peptidase M14" evidence="10">
    <location>
        <begin position="26"/>
        <end position="316"/>
    </location>
</feature>
<reference evidence="11 12" key="1">
    <citation type="submission" date="2024-09" db="EMBL/GenBank/DDBJ databases">
        <authorList>
            <person name="Sun Q."/>
            <person name="Mori K."/>
        </authorList>
    </citation>
    <scope>NUCLEOTIDE SEQUENCE [LARGE SCALE GENOMIC DNA]</scope>
    <source>
        <strain evidence="11 12">CGMCC 1.9126</strain>
    </source>
</reference>
<name>A0ABV6KTA5_9BACI</name>
<keyword evidence="11" id="KW-0121">Carboxypeptidase</keyword>
<feature type="signal peptide" evidence="9">
    <location>
        <begin position="1"/>
        <end position="19"/>
    </location>
</feature>
<comment type="cofactor">
    <cofactor evidence="1">
        <name>Zn(2+)</name>
        <dbReference type="ChEBI" id="CHEBI:29105"/>
    </cofactor>
</comment>
<feature type="active site" description="Proton donor/acceptor" evidence="8">
    <location>
        <position position="283"/>
    </location>
</feature>
<dbReference type="SUPFAM" id="SSF53187">
    <property type="entry name" value="Zn-dependent exopeptidases"/>
    <property type="match status" value="1"/>
</dbReference>
<gene>
    <name evidence="11" type="ORF">ACFFHF_12785</name>
</gene>
<keyword evidence="3" id="KW-0645">Protease</keyword>
<dbReference type="InterPro" id="IPR000834">
    <property type="entry name" value="Peptidase_M14"/>
</dbReference>
<dbReference type="RefSeq" id="WP_377058308.1">
    <property type="nucleotide sequence ID" value="NZ_JBHLUU010000090.1"/>
</dbReference>
<dbReference type="PROSITE" id="PS00132">
    <property type="entry name" value="CARBOXYPEPT_ZN_1"/>
    <property type="match status" value="1"/>
</dbReference>
<dbReference type="SMART" id="SM00631">
    <property type="entry name" value="Zn_pept"/>
    <property type="match status" value="1"/>
</dbReference>
<evidence type="ECO:0000256" key="1">
    <source>
        <dbReference type="ARBA" id="ARBA00001947"/>
    </source>
</evidence>
<dbReference type="EMBL" id="JBHLUU010000090">
    <property type="protein sequence ID" value="MFC0476110.1"/>
    <property type="molecule type" value="Genomic_DNA"/>
</dbReference>
<comment type="similarity">
    <text evidence="2 8">Belongs to the peptidase M14 family.</text>
</comment>
<comment type="caution">
    <text evidence="11">The sequence shown here is derived from an EMBL/GenBank/DDBJ whole genome shotgun (WGS) entry which is preliminary data.</text>
</comment>
<feature type="chain" id="PRO_5045572754" evidence="9">
    <location>
        <begin position="20"/>
        <end position="328"/>
    </location>
</feature>
<accession>A0ABV6KTA5</accession>
<evidence type="ECO:0000256" key="3">
    <source>
        <dbReference type="ARBA" id="ARBA00022670"/>
    </source>
</evidence>
<dbReference type="Proteomes" id="UP001589738">
    <property type="component" value="Unassembled WGS sequence"/>
</dbReference>
<dbReference type="Pfam" id="PF00246">
    <property type="entry name" value="Peptidase_M14"/>
    <property type="match status" value="1"/>
</dbReference>
<dbReference type="InterPro" id="IPR057246">
    <property type="entry name" value="CARBOXYPEPT_ZN_1"/>
</dbReference>
<evidence type="ECO:0000256" key="8">
    <source>
        <dbReference type="PROSITE-ProRule" id="PRU01379"/>
    </source>
</evidence>
<protein>
    <submittedName>
        <fullName evidence="11">M14 family zinc carboxypeptidase</fullName>
    </submittedName>
</protein>
<evidence type="ECO:0000256" key="2">
    <source>
        <dbReference type="ARBA" id="ARBA00005988"/>
    </source>
</evidence>
<dbReference type="GO" id="GO:0004180">
    <property type="term" value="F:carboxypeptidase activity"/>
    <property type="evidence" value="ECO:0007669"/>
    <property type="project" value="UniProtKB-KW"/>
</dbReference>
<evidence type="ECO:0000256" key="6">
    <source>
        <dbReference type="ARBA" id="ARBA00022833"/>
    </source>
</evidence>
<evidence type="ECO:0000313" key="12">
    <source>
        <dbReference type="Proteomes" id="UP001589738"/>
    </source>
</evidence>
<dbReference type="PANTHER" id="PTHR11705:SF143">
    <property type="entry name" value="SLL0236 PROTEIN"/>
    <property type="match status" value="1"/>
</dbReference>
<sequence length="328" mass="37532">MKISIFLICFLLYCPSAFATIVHSDRIYTYEQMQLDIQKLQETYEGELEVKVIGQSYYGKDIPAIKIGKGKKNVVLIGAHHGREWLTTSLLMVMLENYVRALTSGAKVGPFDSTMLNDVSIWFVPMLNPDGVTIQQQDIPLFFVDQLYLMNEGNANFSRWKANGIGIDLNRQYPAGWKELKGPRISSYQFYKGKRPLEALETQALTTFIDQIQPSIGVAYHSTGQEIYWKYKNGKYKQRDYSIAEEIAQLTGYKLGKPPKKATGGGFTDWFITMYHRPALTIEICPPMVDRAPPLTSFPEVWKRNRYVGMKLVNKVIELHKSEGQMEK</sequence>
<evidence type="ECO:0000256" key="5">
    <source>
        <dbReference type="ARBA" id="ARBA00022801"/>
    </source>
</evidence>
<keyword evidence="7" id="KW-0482">Metalloprotease</keyword>
<proteinExistence type="inferred from homology"/>
<keyword evidence="6" id="KW-0862">Zinc</keyword>
<evidence type="ECO:0000313" key="11">
    <source>
        <dbReference type="EMBL" id="MFC0476110.1"/>
    </source>
</evidence>
<organism evidence="11 12">
    <name type="scientific">Robertmurraya beringensis</name>
    <dbReference type="NCBI Taxonomy" id="641660"/>
    <lineage>
        <taxon>Bacteria</taxon>
        <taxon>Bacillati</taxon>
        <taxon>Bacillota</taxon>
        <taxon>Bacilli</taxon>
        <taxon>Bacillales</taxon>
        <taxon>Bacillaceae</taxon>
        <taxon>Robertmurraya</taxon>
    </lineage>
</organism>
<evidence type="ECO:0000256" key="7">
    <source>
        <dbReference type="ARBA" id="ARBA00023049"/>
    </source>
</evidence>
<dbReference type="Gene3D" id="3.40.630.10">
    <property type="entry name" value="Zn peptidases"/>
    <property type="match status" value="1"/>
</dbReference>
<evidence type="ECO:0000259" key="10">
    <source>
        <dbReference type="PROSITE" id="PS52035"/>
    </source>
</evidence>
<evidence type="ECO:0000256" key="4">
    <source>
        <dbReference type="ARBA" id="ARBA00022723"/>
    </source>
</evidence>
<keyword evidence="5" id="KW-0378">Hydrolase</keyword>